<reference evidence="2 3" key="1">
    <citation type="submission" date="2016-08" db="EMBL/GenBank/DDBJ databases">
        <authorList>
            <person name="Seilhamer J.J."/>
        </authorList>
    </citation>
    <scope>NUCLEOTIDE SEQUENCE [LARGE SCALE GENOMIC DNA]</scope>
    <source>
        <strain evidence="2 3">KH-21-114</strain>
    </source>
</reference>
<dbReference type="OrthoDB" id="9096701at2"/>
<accession>A0A2S3X458</accession>
<gene>
    <name evidence="2" type="ORF">BGP84_11680</name>
</gene>
<dbReference type="GO" id="GO:0043683">
    <property type="term" value="P:type IV pilus assembly"/>
    <property type="evidence" value="ECO:0007669"/>
    <property type="project" value="InterPro"/>
</dbReference>
<dbReference type="RefSeq" id="WP_103447128.1">
    <property type="nucleotide sequence ID" value="NZ_MINH01000019.1"/>
</dbReference>
<dbReference type="InterPro" id="IPR014717">
    <property type="entry name" value="Transl_elong_EF1B/ribsomal_bS6"/>
</dbReference>
<keyword evidence="1" id="KW-0472">Membrane</keyword>
<reference evidence="2 3" key="2">
    <citation type="submission" date="2018-03" db="EMBL/GenBank/DDBJ databases">
        <title>Draft genome of Pseudomonas putida strain KH-21-114.</title>
        <authorList>
            <person name="Yoshizawa S."/>
            <person name="Khan N.H."/>
            <person name="Nishimura M."/>
            <person name="Chiura H.X."/>
            <person name="Ogura Y."/>
            <person name="Hayashi T."/>
            <person name="Kogure K."/>
        </authorList>
    </citation>
    <scope>NUCLEOTIDE SEQUENCE [LARGE SCALE GENOMIC DNA]</scope>
    <source>
        <strain evidence="2 3">KH-21-114</strain>
    </source>
</reference>
<dbReference type="AlphaFoldDB" id="A0A2S3X458"/>
<keyword evidence="1" id="KW-0812">Transmembrane</keyword>
<evidence type="ECO:0000256" key="1">
    <source>
        <dbReference type="SAM" id="Phobius"/>
    </source>
</evidence>
<name>A0A2S3X458_PSEPU</name>
<evidence type="ECO:0000313" key="3">
    <source>
        <dbReference type="Proteomes" id="UP000237230"/>
    </source>
</evidence>
<proteinExistence type="predicted"/>
<sequence>MHVPDAVNSLVLQERLRRIGPVGLGAAAVAVLAVAVAMAGVVPEWQAVRELRASEADASVQVERVKRGELKIAVKPEQQALDSLRQQLPGQPEASELIERLYHLASAEHISLARGEYALGVDPKTQLSRYQIILPVRGSYPQIRGFLRGLIGQLPTLVLEDLELKRKTIGDTELNGRVRLTLYLSRS</sequence>
<comment type="caution">
    <text evidence="2">The sequence shown here is derived from an EMBL/GenBank/DDBJ whole genome shotgun (WGS) entry which is preliminary data.</text>
</comment>
<dbReference type="Gene3D" id="3.30.70.60">
    <property type="match status" value="1"/>
</dbReference>
<evidence type="ECO:0000313" key="2">
    <source>
        <dbReference type="EMBL" id="POG10354.1"/>
    </source>
</evidence>
<feature type="transmembrane region" description="Helical" evidence="1">
    <location>
        <begin position="20"/>
        <end position="42"/>
    </location>
</feature>
<dbReference type="GO" id="GO:0043107">
    <property type="term" value="P:type IV pilus-dependent motility"/>
    <property type="evidence" value="ECO:0007669"/>
    <property type="project" value="InterPro"/>
</dbReference>
<protein>
    <submittedName>
        <fullName evidence="2">Pilus assembly protein PilO</fullName>
    </submittedName>
</protein>
<keyword evidence="1" id="KW-1133">Transmembrane helix</keyword>
<dbReference type="InterPro" id="IPR007445">
    <property type="entry name" value="PilO"/>
</dbReference>
<dbReference type="EMBL" id="MINH01000019">
    <property type="protein sequence ID" value="POG10354.1"/>
    <property type="molecule type" value="Genomic_DNA"/>
</dbReference>
<organism evidence="2 3">
    <name type="scientific">Pseudomonas putida</name>
    <name type="common">Arthrobacter siderocapsulatus</name>
    <dbReference type="NCBI Taxonomy" id="303"/>
    <lineage>
        <taxon>Bacteria</taxon>
        <taxon>Pseudomonadati</taxon>
        <taxon>Pseudomonadota</taxon>
        <taxon>Gammaproteobacteria</taxon>
        <taxon>Pseudomonadales</taxon>
        <taxon>Pseudomonadaceae</taxon>
        <taxon>Pseudomonas</taxon>
    </lineage>
</organism>
<dbReference type="Pfam" id="PF04350">
    <property type="entry name" value="PilO"/>
    <property type="match status" value="1"/>
</dbReference>
<dbReference type="Proteomes" id="UP000237230">
    <property type="component" value="Unassembled WGS sequence"/>
</dbReference>